<comment type="caution">
    <text evidence="7">The sequence shown here is derived from an EMBL/GenBank/DDBJ whole genome shotgun (WGS) entry which is preliminary data.</text>
</comment>
<organism evidence="7 8">
    <name type="scientific">Hemibagrus wyckioides</name>
    <dbReference type="NCBI Taxonomy" id="337641"/>
    <lineage>
        <taxon>Eukaryota</taxon>
        <taxon>Metazoa</taxon>
        <taxon>Chordata</taxon>
        <taxon>Craniata</taxon>
        <taxon>Vertebrata</taxon>
        <taxon>Euteleostomi</taxon>
        <taxon>Actinopterygii</taxon>
        <taxon>Neopterygii</taxon>
        <taxon>Teleostei</taxon>
        <taxon>Ostariophysi</taxon>
        <taxon>Siluriformes</taxon>
        <taxon>Bagridae</taxon>
        <taxon>Hemibagrus</taxon>
    </lineage>
</organism>
<dbReference type="SMART" id="SM00082">
    <property type="entry name" value="LRRCT"/>
    <property type="match status" value="1"/>
</dbReference>
<evidence type="ECO:0000256" key="3">
    <source>
        <dbReference type="ARBA" id="ARBA00022737"/>
    </source>
</evidence>
<dbReference type="InterPro" id="IPR000372">
    <property type="entry name" value="LRRNT"/>
</dbReference>
<dbReference type="InterPro" id="IPR052286">
    <property type="entry name" value="Wnt_signaling_inhibitor"/>
</dbReference>
<dbReference type="AlphaFoldDB" id="A0A9D3P7I7"/>
<dbReference type="InterPro" id="IPR000483">
    <property type="entry name" value="Cys-rich_flank_reg_C"/>
</dbReference>
<dbReference type="Pfam" id="PF13855">
    <property type="entry name" value="LRR_8"/>
    <property type="match status" value="2"/>
</dbReference>
<evidence type="ECO:0000256" key="4">
    <source>
        <dbReference type="SAM" id="Phobius"/>
    </source>
</evidence>
<dbReference type="PANTHER" id="PTHR24364:SF21">
    <property type="entry name" value="TROPHOBLAST GLYCOPROTEIN B"/>
    <property type="match status" value="1"/>
</dbReference>
<feature type="domain" description="LRRCT" evidence="6">
    <location>
        <begin position="253"/>
        <end position="304"/>
    </location>
</feature>
<dbReference type="SMART" id="SM00013">
    <property type="entry name" value="LRRNT"/>
    <property type="match status" value="1"/>
</dbReference>
<keyword evidence="8" id="KW-1185">Reference proteome</keyword>
<keyword evidence="4" id="KW-0812">Transmembrane</keyword>
<dbReference type="InterPro" id="IPR032675">
    <property type="entry name" value="LRR_dom_sf"/>
</dbReference>
<name>A0A9D3P7I7_9TELE</name>
<evidence type="ECO:0000259" key="5">
    <source>
        <dbReference type="SMART" id="SM00013"/>
    </source>
</evidence>
<proteinExistence type="predicted"/>
<dbReference type="GO" id="GO:0090090">
    <property type="term" value="P:negative regulation of canonical Wnt signaling pathway"/>
    <property type="evidence" value="ECO:0007669"/>
    <property type="project" value="TreeGrafter"/>
</dbReference>
<dbReference type="FunFam" id="3.80.10.10:FF:000082">
    <property type="entry name" value="Leucine-rich repeat-containing 24"/>
    <property type="match status" value="1"/>
</dbReference>
<keyword evidence="2" id="KW-0732">Signal</keyword>
<protein>
    <recommendedName>
        <fullName evidence="9">Trophoblast glycoprotein</fullName>
    </recommendedName>
</protein>
<reference evidence="7 8" key="1">
    <citation type="submission" date="2021-06" db="EMBL/GenBank/DDBJ databases">
        <title>Chromosome-level genome assembly of the red-tail catfish (Hemibagrus wyckioides).</title>
        <authorList>
            <person name="Shao F."/>
        </authorList>
    </citation>
    <scope>NUCLEOTIDE SEQUENCE [LARGE SCALE GENOMIC DNA]</scope>
    <source>
        <strain evidence="7">EC202008001</strain>
        <tissue evidence="7">Blood</tissue>
    </source>
</reference>
<accession>A0A9D3P7I7</accession>
<dbReference type="InterPro" id="IPR003591">
    <property type="entry name" value="Leu-rich_rpt_typical-subtyp"/>
</dbReference>
<evidence type="ECO:0000259" key="6">
    <source>
        <dbReference type="SMART" id="SM00082"/>
    </source>
</evidence>
<dbReference type="Pfam" id="PF01463">
    <property type="entry name" value="LRRCT"/>
    <property type="match status" value="1"/>
</dbReference>
<sequence>MRAGGSLRLLLQKEKQARRRVSTPCVLLFLTCFGTAVTLECPHKCVCTGTTVECNRQNLTSIPQPVLPNTTTLILTGNDISRLTKESFPVRLDNLAELYLQENRIEQVDPGVFDNLPTLRLLDLSNNRILNFSRDAFPENNMLQVLNLSRSLYNFTYADVFFNLLKHGVPKLSDLILANNDLIVLPEDMFTSLSHLTTLDLKNNSLVSIKNVTFQNQTLTRLDLRNNALKEVSNGTLKEFNQIPGLQLYLLGNPWVCDCNLKDMVMWLQSSDIVVDKQNLTCTHPENMRNNQLLHLNHSELQCIDSGNMEVTLETSYVFLGMVLALIGVIFLLVLYLNRKGIKRWMYNIRDACRDHMEGYHYRLVSRGWWLYKTVARCSERNRAVDDPSRMDYSVPRGENLGFPL</sequence>
<keyword evidence="4" id="KW-1133">Transmembrane helix</keyword>
<dbReference type="SUPFAM" id="SSF52058">
    <property type="entry name" value="L domain-like"/>
    <property type="match status" value="1"/>
</dbReference>
<dbReference type="OrthoDB" id="1574204at2759"/>
<dbReference type="GO" id="GO:0005886">
    <property type="term" value="C:plasma membrane"/>
    <property type="evidence" value="ECO:0007669"/>
    <property type="project" value="TreeGrafter"/>
</dbReference>
<dbReference type="PANTHER" id="PTHR24364">
    <property type="entry name" value="LP06937P"/>
    <property type="match status" value="1"/>
</dbReference>
<keyword evidence="4" id="KW-0472">Membrane</keyword>
<dbReference type="Gene3D" id="3.80.10.10">
    <property type="entry name" value="Ribonuclease Inhibitor"/>
    <property type="match status" value="1"/>
</dbReference>
<evidence type="ECO:0000256" key="2">
    <source>
        <dbReference type="ARBA" id="ARBA00022729"/>
    </source>
</evidence>
<dbReference type="SMART" id="SM00369">
    <property type="entry name" value="LRR_TYP"/>
    <property type="match status" value="6"/>
</dbReference>
<keyword evidence="3" id="KW-0677">Repeat</keyword>
<dbReference type="InterPro" id="IPR001611">
    <property type="entry name" value="Leu-rich_rpt"/>
</dbReference>
<dbReference type="SMART" id="SM00365">
    <property type="entry name" value="LRR_SD22"/>
    <property type="match status" value="3"/>
</dbReference>
<dbReference type="Proteomes" id="UP000824219">
    <property type="component" value="Linkage Group LG01"/>
</dbReference>
<gene>
    <name evidence="7" type="ORF">KOW79_000913</name>
</gene>
<evidence type="ECO:0000313" key="7">
    <source>
        <dbReference type="EMBL" id="KAG7336220.1"/>
    </source>
</evidence>
<dbReference type="EMBL" id="JAHKSW010000001">
    <property type="protein sequence ID" value="KAG7336220.1"/>
    <property type="molecule type" value="Genomic_DNA"/>
</dbReference>
<evidence type="ECO:0000313" key="8">
    <source>
        <dbReference type="Proteomes" id="UP000824219"/>
    </source>
</evidence>
<keyword evidence="1" id="KW-0433">Leucine-rich repeat</keyword>
<dbReference type="PROSITE" id="PS51450">
    <property type="entry name" value="LRR"/>
    <property type="match status" value="1"/>
</dbReference>
<evidence type="ECO:0008006" key="9">
    <source>
        <dbReference type="Google" id="ProtNLM"/>
    </source>
</evidence>
<evidence type="ECO:0000256" key="1">
    <source>
        <dbReference type="ARBA" id="ARBA00022614"/>
    </source>
</evidence>
<feature type="domain" description="LRRNT" evidence="5">
    <location>
        <begin position="40"/>
        <end position="73"/>
    </location>
</feature>
<feature type="transmembrane region" description="Helical" evidence="4">
    <location>
        <begin position="317"/>
        <end position="337"/>
    </location>
</feature>